<evidence type="ECO:0008006" key="4">
    <source>
        <dbReference type="Google" id="ProtNLM"/>
    </source>
</evidence>
<keyword evidence="3" id="KW-1185">Reference proteome</keyword>
<name>A0A2T7NQI4_POMCA</name>
<dbReference type="GO" id="GO:0005777">
    <property type="term" value="C:peroxisome"/>
    <property type="evidence" value="ECO:0007669"/>
    <property type="project" value="InterPro"/>
</dbReference>
<organism evidence="2 3">
    <name type="scientific">Pomacea canaliculata</name>
    <name type="common">Golden apple snail</name>
    <dbReference type="NCBI Taxonomy" id="400727"/>
    <lineage>
        <taxon>Eukaryota</taxon>
        <taxon>Metazoa</taxon>
        <taxon>Spiralia</taxon>
        <taxon>Lophotrochozoa</taxon>
        <taxon>Mollusca</taxon>
        <taxon>Gastropoda</taxon>
        <taxon>Caenogastropoda</taxon>
        <taxon>Architaenioglossa</taxon>
        <taxon>Ampullarioidea</taxon>
        <taxon>Ampullariidae</taxon>
        <taxon>Pomacea</taxon>
    </lineage>
</organism>
<feature type="compositionally biased region" description="Pro residues" evidence="1">
    <location>
        <begin position="3102"/>
        <end position="3111"/>
    </location>
</feature>
<gene>
    <name evidence="2" type="ORF">C0Q70_16681</name>
</gene>
<protein>
    <recommendedName>
        <fullName evidence="4">Protein SZT2</fullName>
    </recommendedName>
</protein>
<dbReference type="PANTHER" id="PTHR14918:SF3">
    <property type="entry name" value="KICSTOR COMPLEX PROTEIN SZT2"/>
    <property type="match status" value="1"/>
</dbReference>
<feature type="region of interest" description="Disordered" evidence="1">
    <location>
        <begin position="1968"/>
        <end position="2067"/>
    </location>
</feature>
<feature type="compositionally biased region" description="Basic and acidic residues" evidence="1">
    <location>
        <begin position="1113"/>
        <end position="1127"/>
    </location>
</feature>
<dbReference type="Proteomes" id="UP000245119">
    <property type="component" value="Linkage Group LG10"/>
</dbReference>
<feature type="compositionally biased region" description="Polar residues" evidence="1">
    <location>
        <begin position="1906"/>
        <end position="1915"/>
    </location>
</feature>
<dbReference type="OrthoDB" id="43547at2759"/>
<dbReference type="InterPro" id="IPR033228">
    <property type="entry name" value="SZT2"/>
</dbReference>
<feature type="region of interest" description="Disordered" evidence="1">
    <location>
        <begin position="1451"/>
        <end position="1472"/>
    </location>
</feature>
<proteinExistence type="predicted"/>
<feature type="compositionally biased region" description="Polar residues" evidence="1">
    <location>
        <begin position="2000"/>
        <end position="2016"/>
    </location>
</feature>
<dbReference type="PANTHER" id="PTHR14918">
    <property type="entry name" value="KICSTOR COMPLEX PROTEIN SZT2"/>
    <property type="match status" value="1"/>
</dbReference>
<feature type="region of interest" description="Disordered" evidence="1">
    <location>
        <begin position="3099"/>
        <end position="3171"/>
    </location>
</feature>
<dbReference type="EMBL" id="PZQS01000010">
    <property type="protein sequence ID" value="PVD23412.1"/>
    <property type="molecule type" value="Genomic_DNA"/>
</dbReference>
<evidence type="ECO:0000313" key="3">
    <source>
        <dbReference type="Proteomes" id="UP000245119"/>
    </source>
</evidence>
<feature type="region of interest" description="Disordered" evidence="1">
    <location>
        <begin position="2593"/>
        <end position="2627"/>
    </location>
</feature>
<evidence type="ECO:0000256" key="1">
    <source>
        <dbReference type="SAM" id="MobiDB-lite"/>
    </source>
</evidence>
<feature type="compositionally biased region" description="Polar residues" evidence="1">
    <location>
        <begin position="2030"/>
        <end position="2058"/>
    </location>
</feature>
<dbReference type="STRING" id="400727.A0A2T7NQI4"/>
<feature type="region of interest" description="Disordered" evidence="1">
    <location>
        <begin position="1113"/>
        <end position="1170"/>
    </location>
</feature>
<accession>A0A2T7NQI4</accession>
<comment type="caution">
    <text evidence="2">The sequence shown here is derived from an EMBL/GenBank/DDBJ whole genome shotgun (WGS) entry which is preliminary data.</text>
</comment>
<sequence length="3391" mass="381256">MERDGAEENHSDNDRAMYIDAEEVFVLMTKTTRVSRNIRACWFFRNLKHTVRFRPSQELHLEDLRQDLTLAALIPADGEPMLDPNQTYNVGISPRTTVTFLASRYCIAFTLDLSPSVMAVDVVQGRLVCEEVFQNFCKCLQGLVRPFHLPGSQILFVPKLFITVLAYSPLVYSLANQVMVQGVSVSQDNVNHVIQYVHDHLIAFENALSVSFIKLLENMSARRAEHQNLTEEEEAGFGHKVKEEMLGSPEVGIVVVTDGLVGVPEANFLESLLMQLRNSTISCTFLKAGSSLGVQQQLGHVPFVELMQFIATATFGGYFAMCPDVAGEDSKEPNVYHQALFYWSFQKGLEGYYYKDVNDDPDVIGSPSWMHKQLYSHPLRGRTYGLDVLRKKHQERLVQVGLNGVLSVRLREGYTIREVHFLKGGSEIEVKLLLPWRDYGKIEYNATAAWPLDKNKAPTKVEIYLEGSYDFLHEITCNRGQIVKSPYRTASTKKFWHLLQNISQTDQLLMHLQSFDSNSAYYEVPDSIRSGVPLFVLDPVNPVLNSQLNTKEPSLAQFASFWRPVLMLDTNIWQKWVHSHRIGLVLEQDLPLPRYLHVPNSSGRFNILQCRQALASLTQHLRDWATFVLAENHSYIKLLYRQTDKAPTFFCMLRLIAKPPSVILRLAFLGGTPNNMRRHEVQILKEELAELKFPQRNTQKSDKKPALKLPAGTMKEKERKAPLLREWSEINCCTILQKPVEKILIRYEEKPEDISTAHDSLGSAFRGEGLGVGGQAGMRIRPVHSKFNTLSHYLLHYRWVWSVQLAASVPVSLSTISKMLQTLTKIRLQEGFHFAAANSGISNMVLEVDMMDNSFTGKPLDVNYKEHSEDEHQTCVLQYIVFPPHNKTSVDSVSEEDTDEMETTEADGEVQIVTECWIEPQFGVCVNNTPERLHFEGLTATELAKAFFPVDYECISSLTTFNYLTYLCQRDSNVPNIVPDIIKSGQASPPTSKWRHSQTEEDGKLRESTISLIPFPFDLLTLLPRCQQAELIFSTYSIARGKSAEQDSNVDPKGSNELLFSLLYEKFKEIHDQEVSVSADECTKFVDLLLKRERDISLHPFPFKCSGFADEQIDRKQQQTHDDRQETDGGDTTDAGGPDITGDRVKSVTTGKENNVTTSVPNNSPPGARAQLQNATSAIPLAQSSSGLAGIGSLQQNQAMWRCFVKATSSTQMIVTFLPASYDDLLLLNSQKHPEEELAENACSTGNNTGATVTADVVESASGWSGEAEDWGSRRSNVKQDEMEISQSNTGDLESNRVIVPSSVPTACDDTYSLTAADMSGGEAVLSVATSAGDKAPPAVITVTKASPGQSPERTIPLCREEDIKEWVKTSSSVVQPQVKGPLLIPIYVYDCIYNNVIESLVNRWTFTLQPDIYEDLSFVSETGDKHHIPTFMDDSQSSFDVRENVISEKEDGDFSRSNGRMSLDRRSNDSSYEGANEYKRHVQHISEAFFNCFVTGLYQSLHHHFFVDKSDIEAAISSICEETLEIDMTTFLLASCSHMQHLTSQVRRKMAATQDGDLGPSRHSVRFMEIVDIESNDGDLVVPEILQLPYGMVPLLPSVFADTTCEYTPGLHQLVQDKFLEIVRCWFKPVPSLPDYYFYSLDLSQHNSMGENFSGNIKYKGETSDGNLDQGATEAEFSTKAGMDEDDGDIVMAEFYDDERKATKCDLSAVSNLDDSISDDELNMTSGLNKKNLAPFEYTGDSMNHLPRVQQEAVMKFKSEVEWLFYDEVASALRHLHPLNADALEFVMRHVSSSSSRERPSIVHQEISLLFVYGTQRSMQLFVEEFERMSIPGYRLNKLKGYYYLAIDRAHADSIRHAQALKTALVELSLGNAGCGEDEAVLNSDGRKLFPTMEERSYSLPSILPSAQTESATGRTMCEAGGNDRTGNGSSEDNRPRSSSDAKFFKERNHSVVTYFADSDLHSATARDKSVNSKSGIDPPLHKSNSFAGLQEPIPEPPSTCSDTQSGSKVGSSPLASIPGVRSRHFSAPSGQGTPQSLASTIPQTPSVVSSHGSGTSDAGFEGDVSDADVDDTVSVSDAGVSFPRLPSFWLILQIHNNRVELFFQTRTHSKEELDSKIQKSLLRRISKLIEDICQKVNKQLLLNELYETRMCNSLLVPAAVEDMRWTDPRTFAGRSMLDASEVDDEDESEEGKDHGYLEAALIFEPGYFACDCMWRKLFVLHPRLKAGTQKPGPSRGLLALHNVLNKFSVNNRNNMFVIQEASSRNVFYLRLKEISLSNMNEPPDIQVDLEASLSDFSVHTLKPDSKLDSDTRSEGDTVSVMSGYSRLSSRIEDMVELTAHGIEEPGKEIQEDLMKLLQNRLDDTVVDVISLMLSRNPQCKLRPEDVQFIQNMEQDATETFQLTIPSHAMQYLSALICYLKQNLLQFLHPPNYLEESPDCHFQDIVQGKRSNIPSDQVYLYISPQSGGRKGIACVICSLVDGCGNPVKLLGCPRPSSLSTLGHHNAESLPQMVETSLHTTPATSWGPGPTALIQFRIWQRGSLDLRQLRDRLTTSVCHSLCDLVMEFFLLTASTCSLPSGLQDQRTLPVASLPSSPVFQKKDAERKQQPLGRKLSDSANSLSIRPVPHSASPFQTLHENFSPRTHLVSPSLGSSQSFDWSQVQAISTPALEASLHSSSSALGVQQEKRELQELVVQYEQGEKGTLHRVFSSLMEPWMQFCYKQGLPSVSKVELNLQAEFSVEYIFHELLSSVPTISNSVTLRLFKVLHYSNPHQAPMSIHYSPCRPQQMTLENQVECVIDRSELGHVKLIAVGRDYAQWCSTVERELGDLKEPSPAFFNTTTKTLHGSQKFASFWQEGSKEKIKGGIKFFTPRQHLLFITAYDKKLTVYMYNWAGDQGAVLEKTVRRLVQWHNARAHILASIISQKMGLFHHNMFDEVSHTVEQNPYTQTSNDLESLVRHTAPPRDVQRRHSSLSAQSRSFSHVLNQTRPFDQTYSNLQPVRPLQRAAYGNLQDPVSSHGMQVLEIRSRFRKDAERLMKLRQLYGLWWQKTSPNTPVTEDYLAILKKSSRLFHYCATPLLFCQQWRQYVLEQNAATADIPPVVPPPPPPSPEKEPTKSRSRHSSGTLASSGRRKRSLSQDAGRGKKILEAQPFSQVEVQPRKSAGPTPDDPWHQELCHSFLMQYCNYLTTEFGFVRLNLQPGLPKRGDKVQEMVELSKVKCRRDYLWHRMTTAVLREDVRKKGKITEEAVDLALTPLTFVEFGELLDLVCLQALPEVDSRLMLFGNMPTTWYASLLPVLISRFPSNYRCFTSPDSHLQHMVILNRNWLDMCILLSIDRNTGCTAFCSVTREPYVESEEREDSPSLLLRQMYSLIEDFVSACCFHLWTTVL</sequence>
<feature type="region of interest" description="Disordered" evidence="1">
    <location>
        <begin position="1901"/>
        <end position="1945"/>
    </location>
</feature>
<feature type="compositionally biased region" description="Polar residues" evidence="1">
    <location>
        <begin position="1147"/>
        <end position="1162"/>
    </location>
</feature>
<feature type="compositionally biased region" description="Low complexity" evidence="1">
    <location>
        <begin position="1130"/>
        <end position="1140"/>
    </location>
</feature>
<reference evidence="2 3" key="1">
    <citation type="submission" date="2018-04" db="EMBL/GenBank/DDBJ databases">
        <title>The genome of golden apple snail Pomacea canaliculata provides insight into stress tolerance and invasive adaptation.</title>
        <authorList>
            <person name="Liu C."/>
            <person name="Liu B."/>
            <person name="Ren Y."/>
            <person name="Zhang Y."/>
            <person name="Wang H."/>
            <person name="Li S."/>
            <person name="Jiang F."/>
            <person name="Yin L."/>
            <person name="Zhang G."/>
            <person name="Qian W."/>
            <person name="Fan W."/>
        </authorList>
    </citation>
    <scope>NUCLEOTIDE SEQUENCE [LARGE SCALE GENOMIC DNA]</scope>
    <source>
        <strain evidence="2">SZHN2017</strain>
        <tissue evidence="2">Muscle</tissue>
    </source>
</reference>
<evidence type="ECO:0000313" key="2">
    <source>
        <dbReference type="EMBL" id="PVD23412.1"/>
    </source>
</evidence>
<feature type="compositionally biased region" description="Basic and acidic residues" evidence="1">
    <location>
        <begin position="1933"/>
        <end position="1945"/>
    </location>
</feature>